<dbReference type="EMBL" id="JAFBIT010000001">
    <property type="protein sequence ID" value="MCF2651534.1"/>
    <property type="molecule type" value="Genomic_DNA"/>
</dbReference>
<evidence type="ECO:0000256" key="3">
    <source>
        <dbReference type="ARBA" id="ARBA00022691"/>
    </source>
</evidence>
<dbReference type="RefSeq" id="WP_235322546.1">
    <property type="nucleotide sequence ID" value="NZ_JAFBIT010000001.1"/>
</dbReference>
<keyword evidence="4 5" id="KW-0694">RNA-binding</keyword>
<protein>
    <submittedName>
        <fullName evidence="6">Uncharacterized protein</fullName>
    </submittedName>
</protein>
<gene>
    <name evidence="6" type="ORF">JQM67_02810</name>
</gene>
<dbReference type="SUPFAM" id="SSF53335">
    <property type="entry name" value="S-adenosyl-L-methionine-dependent methyltransferases"/>
    <property type="match status" value="1"/>
</dbReference>
<dbReference type="InterPro" id="IPR001737">
    <property type="entry name" value="KsgA/Erm"/>
</dbReference>
<name>A0ABS9CK70_9FIRM</name>
<dbReference type="PROSITE" id="PS51689">
    <property type="entry name" value="SAM_RNA_A_N6_MT"/>
    <property type="match status" value="1"/>
</dbReference>
<keyword evidence="2 5" id="KW-0808">Transferase</keyword>
<comment type="caution">
    <text evidence="5">Lacks conserved residue(s) required for the propagation of feature annotation.</text>
</comment>
<dbReference type="Gene3D" id="3.40.50.150">
    <property type="entry name" value="Vaccinia Virus protein VP39"/>
    <property type="match status" value="1"/>
</dbReference>
<comment type="similarity">
    <text evidence="5">Belongs to the class I-like SAM-binding methyltransferase superfamily. rRNA adenine N(6)-methyltransferase family.</text>
</comment>
<evidence type="ECO:0000313" key="7">
    <source>
        <dbReference type="Proteomes" id="UP001299220"/>
    </source>
</evidence>
<evidence type="ECO:0000256" key="2">
    <source>
        <dbReference type="ARBA" id="ARBA00022679"/>
    </source>
</evidence>
<dbReference type="Pfam" id="PF00398">
    <property type="entry name" value="RrnaAD"/>
    <property type="match status" value="1"/>
</dbReference>
<evidence type="ECO:0000256" key="5">
    <source>
        <dbReference type="PROSITE-ProRule" id="PRU01026"/>
    </source>
</evidence>
<sequence length="135" mass="15783">MWLVMEKGAAKRFCGLPRENLNALLLKPFFETRIVYHFRREDFHPAPRVDTVLLELKRKAVPDIQLFERRDFAAFLTHSFRYGLFGSHALLTKKQISTALRLSGLPPVERSGDILYVQWLCLFRCWRQFGKTIGG</sequence>
<keyword evidence="7" id="KW-1185">Reference proteome</keyword>
<keyword evidence="3 5" id="KW-0949">S-adenosyl-L-methionine</keyword>
<accession>A0ABS9CK70</accession>
<organism evidence="6 7">
    <name type="scientific">Anaeromassilibacillus senegalensis</name>
    <dbReference type="NCBI Taxonomy" id="1673717"/>
    <lineage>
        <taxon>Bacteria</taxon>
        <taxon>Bacillati</taxon>
        <taxon>Bacillota</taxon>
        <taxon>Clostridia</taxon>
        <taxon>Eubacteriales</taxon>
        <taxon>Acutalibacteraceae</taxon>
        <taxon>Anaeromassilibacillus</taxon>
    </lineage>
</organism>
<evidence type="ECO:0000256" key="4">
    <source>
        <dbReference type="ARBA" id="ARBA00022884"/>
    </source>
</evidence>
<dbReference type="InterPro" id="IPR029063">
    <property type="entry name" value="SAM-dependent_MTases_sf"/>
</dbReference>
<comment type="caution">
    <text evidence="6">The sequence shown here is derived from an EMBL/GenBank/DDBJ whole genome shotgun (WGS) entry which is preliminary data.</text>
</comment>
<keyword evidence="1 5" id="KW-0489">Methyltransferase</keyword>
<dbReference type="Proteomes" id="UP001299220">
    <property type="component" value="Unassembled WGS sequence"/>
</dbReference>
<reference evidence="6 7" key="1">
    <citation type="submission" date="2020-12" db="EMBL/GenBank/DDBJ databases">
        <title>Whole genome sequences of gut porcine anaerobes.</title>
        <authorList>
            <person name="Kubasova T."/>
            <person name="Jahodarova E."/>
            <person name="Rychlik I."/>
        </authorList>
    </citation>
    <scope>NUCLEOTIDE SEQUENCE [LARGE SCALE GENOMIC DNA]</scope>
    <source>
        <strain evidence="6 7">An867</strain>
    </source>
</reference>
<feature type="binding site" evidence="5">
    <location>
        <position position="1"/>
    </location>
    <ligand>
        <name>S-adenosyl-L-methionine</name>
        <dbReference type="ChEBI" id="CHEBI:59789"/>
    </ligand>
</feature>
<evidence type="ECO:0000256" key="1">
    <source>
        <dbReference type="ARBA" id="ARBA00022603"/>
    </source>
</evidence>
<proteinExistence type="inferred from homology"/>
<evidence type="ECO:0000313" key="6">
    <source>
        <dbReference type="EMBL" id="MCF2651534.1"/>
    </source>
</evidence>